<comment type="caution">
    <text evidence="2">The sequence shown here is derived from an EMBL/GenBank/DDBJ whole genome shotgun (WGS) entry which is preliminary data.</text>
</comment>
<evidence type="ECO:0000313" key="2">
    <source>
        <dbReference type="EMBL" id="KAJ0189382.1"/>
    </source>
</evidence>
<gene>
    <name evidence="2" type="ORF">LSAT_V11C800402130</name>
</gene>
<organism evidence="2 3">
    <name type="scientific">Lactuca sativa</name>
    <name type="common">Garden lettuce</name>
    <dbReference type="NCBI Taxonomy" id="4236"/>
    <lineage>
        <taxon>Eukaryota</taxon>
        <taxon>Viridiplantae</taxon>
        <taxon>Streptophyta</taxon>
        <taxon>Embryophyta</taxon>
        <taxon>Tracheophyta</taxon>
        <taxon>Spermatophyta</taxon>
        <taxon>Magnoliopsida</taxon>
        <taxon>eudicotyledons</taxon>
        <taxon>Gunneridae</taxon>
        <taxon>Pentapetalae</taxon>
        <taxon>asterids</taxon>
        <taxon>campanulids</taxon>
        <taxon>Asterales</taxon>
        <taxon>Asteraceae</taxon>
        <taxon>Cichorioideae</taxon>
        <taxon>Cichorieae</taxon>
        <taxon>Lactucinae</taxon>
        <taxon>Lactuca</taxon>
    </lineage>
</organism>
<dbReference type="Proteomes" id="UP000235145">
    <property type="component" value="Unassembled WGS sequence"/>
</dbReference>
<dbReference type="PANTHER" id="PTHR31973:SF189">
    <property type="entry name" value="TRANSPOSASE, MUDR, PLANT, MULE TRANSPOSASE DOMAIN PROTEIN-RELATED"/>
    <property type="match status" value="1"/>
</dbReference>
<reference evidence="2 3" key="1">
    <citation type="journal article" date="2017" name="Nat. Commun.">
        <title>Genome assembly with in vitro proximity ligation data and whole-genome triplication in lettuce.</title>
        <authorList>
            <person name="Reyes-Chin-Wo S."/>
            <person name="Wang Z."/>
            <person name="Yang X."/>
            <person name="Kozik A."/>
            <person name="Arikit S."/>
            <person name="Song C."/>
            <person name="Xia L."/>
            <person name="Froenicke L."/>
            <person name="Lavelle D.O."/>
            <person name="Truco M.J."/>
            <person name="Xia R."/>
            <person name="Zhu S."/>
            <person name="Xu C."/>
            <person name="Xu H."/>
            <person name="Xu X."/>
            <person name="Cox K."/>
            <person name="Korf I."/>
            <person name="Meyers B.C."/>
            <person name="Michelmore R.W."/>
        </authorList>
    </citation>
    <scope>NUCLEOTIDE SEQUENCE [LARGE SCALE GENOMIC DNA]</scope>
    <source>
        <strain evidence="3">cv. Salinas</strain>
        <tissue evidence="2">Seedlings</tissue>
    </source>
</reference>
<dbReference type="InterPro" id="IPR007527">
    <property type="entry name" value="Znf_SWIM"/>
</dbReference>
<dbReference type="PANTHER" id="PTHR31973">
    <property type="entry name" value="POLYPROTEIN, PUTATIVE-RELATED"/>
    <property type="match status" value="1"/>
</dbReference>
<dbReference type="Pfam" id="PF04434">
    <property type="entry name" value="SWIM"/>
    <property type="match status" value="1"/>
</dbReference>
<keyword evidence="3" id="KW-1185">Reference proteome</keyword>
<dbReference type="GO" id="GO:0008270">
    <property type="term" value="F:zinc ion binding"/>
    <property type="evidence" value="ECO:0007669"/>
    <property type="project" value="InterPro"/>
</dbReference>
<dbReference type="AlphaFoldDB" id="A0A9R1UKS5"/>
<proteinExistence type="predicted"/>
<name>A0A9R1UKS5_LACSA</name>
<protein>
    <recommendedName>
        <fullName evidence="1">SWIM-type domain-containing protein</fullName>
    </recommendedName>
</protein>
<dbReference type="EMBL" id="NBSK02000008">
    <property type="protein sequence ID" value="KAJ0189382.1"/>
    <property type="molecule type" value="Genomic_DNA"/>
</dbReference>
<feature type="domain" description="SWIM-type" evidence="1">
    <location>
        <begin position="71"/>
        <end position="89"/>
    </location>
</feature>
<sequence length="136" mass="16103">MILEHIDPTISMLAEVRVYMIERMYKQKQKGKKWNLDICLAIRRMIEKLKEQQRYWDVTPSEQLHEVYAIDLDQRTCGCIAWQLTGIPCNGNAEEYVAIWFTTKMFGNCYRYNVKPTNGADMWPETCLQSILPPRH</sequence>
<accession>A0A9R1UKS5</accession>
<evidence type="ECO:0000313" key="3">
    <source>
        <dbReference type="Proteomes" id="UP000235145"/>
    </source>
</evidence>
<evidence type="ECO:0000259" key="1">
    <source>
        <dbReference type="Pfam" id="PF04434"/>
    </source>
</evidence>